<evidence type="ECO:0000256" key="1">
    <source>
        <dbReference type="ARBA" id="ARBA00004651"/>
    </source>
</evidence>
<protein>
    <recommendedName>
        <fullName evidence="7">Cardiolipin synthase N-terminal domain-containing protein</fullName>
    </recommendedName>
</protein>
<evidence type="ECO:0000256" key="2">
    <source>
        <dbReference type="ARBA" id="ARBA00022475"/>
    </source>
</evidence>
<evidence type="ECO:0000256" key="5">
    <source>
        <dbReference type="ARBA" id="ARBA00023136"/>
    </source>
</evidence>
<evidence type="ECO:0000256" key="4">
    <source>
        <dbReference type="ARBA" id="ARBA00022989"/>
    </source>
</evidence>
<dbReference type="InterPro" id="IPR027379">
    <property type="entry name" value="CLS_N"/>
</dbReference>
<evidence type="ECO:0000259" key="7">
    <source>
        <dbReference type="Pfam" id="PF13396"/>
    </source>
</evidence>
<gene>
    <name evidence="8" type="ORF">DR864_18140</name>
</gene>
<organism evidence="8 9">
    <name type="scientific">Runella rosea</name>
    <dbReference type="NCBI Taxonomy" id="2259595"/>
    <lineage>
        <taxon>Bacteria</taxon>
        <taxon>Pseudomonadati</taxon>
        <taxon>Bacteroidota</taxon>
        <taxon>Cytophagia</taxon>
        <taxon>Cytophagales</taxon>
        <taxon>Spirosomataceae</taxon>
        <taxon>Runella</taxon>
    </lineage>
</organism>
<keyword evidence="3 6" id="KW-0812">Transmembrane</keyword>
<evidence type="ECO:0000313" key="9">
    <source>
        <dbReference type="Proteomes" id="UP000251993"/>
    </source>
</evidence>
<reference evidence="8 9" key="1">
    <citation type="submission" date="2018-07" db="EMBL/GenBank/DDBJ databases">
        <title>Genome sequencing of Runella.</title>
        <authorList>
            <person name="Baek M.-G."/>
            <person name="Yi H."/>
        </authorList>
    </citation>
    <scope>NUCLEOTIDE SEQUENCE [LARGE SCALE GENOMIC DNA]</scope>
    <source>
        <strain evidence="8 9">HYN0085</strain>
    </source>
</reference>
<evidence type="ECO:0000256" key="6">
    <source>
        <dbReference type="SAM" id="Phobius"/>
    </source>
</evidence>
<keyword evidence="5 6" id="KW-0472">Membrane</keyword>
<dbReference type="EMBL" id="CP030850">
    <property type="protein sequence ID" value="AXE19520.1"/>
    <property type="molecule type" value="Genomic_DNA"/>
</dbReference>
<feature type="transmembrane region" description="Helical" evidence="6">
    <location>
        <begin position="12"/>
        <end position="33"/>
    </location>
</feature>
<accession>A0A344TLJ9</accession>
<keyword evidence="4 6" id="KW-1133">Transmembrane helix</keyword>
<dbReference type="Pfam" id="PF13396">
    <property type="entry name" value="PLDc_N"/>
    <property type="match status" value="1"/>
</dbReference>
<dbReference type="Proteomes" id="UP000251993">
    <property type="component" value="Chromosome"/>
</dbReference>
<dbReference type="KEGG" id="run:DR864_18140"/>
<name>A0A344TLJ9_9BACT</name>
<dbReference type="GO" id="GO:0005886">
    <property type="term" value="C:plasma membrane"/>
    <property type="evidence" value="ECO:0007669"/>
    <property type="project" value="UniProtKB-SubCell"/>
</dbReference>
<comment type="subcellular location">
    <subcellularLocation>
        <location evidence="1">Cell membrane</location>
        <topology evidence="1">Multi-pass membrane protein</topology>
    </subcellularLocation>
</comment>
<keyword evidence="2" id="KW-1003">Cell membrane</keyword>
<dbReference type="AlphaFoldDB" id="A0A344TLJ9"/>
<proteinExistence type="predicted"/>
<evidence type="ECO:0000256" key="3">
    <source>
        <dbReference type="ARBA" id="ARBA00022692"/>
    </source>
</evidence>
<dbReference type="OrthoDB" id="1123412at2"/>
<evidence type="ECO:0000313" key="8">
    <source>
        <dbReference type="EMBL" id="AXE19520.1"/>
    </source>
</evidence>
<sequence>MLCFFGLGGQELIFIFLILGLTIIPQMIAIVHIVRSTLENTLKLIWVLVTLFIPFGWLVYFLAGRPKV</sequence>
<feature type="domain" description="Cardiolipin synthase N-terminal" evidence="7">
    <location>
        <begin position="27"/>
        <end position="65"/>
    </location>
</feature>
<feature type="transmembrane region" description="Helical" evidence="6">
    <location>
        <begin position="45"/>
        <end position="63"/>
    </location>
</feature>
<keyword evidence="9" id="KW-1185">Reference proteome</keyword>